<dbReference type="GO" id="GO:0005634">
    <property type="term" value="C:nucleus"/>
    <property type="evidence" value="ECO:0007669"/>
    <property type="project" value="TreeGrafter"/>
</dbReference>
<sequence>MDAVSSSRTVVSVDVFAVAKRLFSRTPARVPDEVEPLAVVAPPARLDPTLVDFAQVLRDSAKRKERLAARLGPDVLTALRSVRPTLSRREWRELQEMYDLLRPYPALRRYLEWFITLPELFLYCIYVEGRINEIPRELIPDVIWVDELLFEALVEAPPGLLVPLNADRSVPKDLIYQTLFRLVQLMMDRRVGRHLEAMGYLEYYLEDHRRTLVDNGSSHANEPWYDQPHVYAWYAEARVMTNHFDIETKYLLDFVLKAVEERLPIDLADQERLSWTAAKVRACLALVLRELGMEPRRCNRLAGRVAKYLLKRRALKPHFEPLLQHPYQSRHPVTKALGKRWFSDRPYTEHEAERRRRMCAHCGMDEAVADVRLKNCTGCSCVMYCSRSCQRSHWEAHKSFCSAPLDEEGAVLRITGPDNGLLEDHLHRWLCSDLFANKQALIHSLGLQRDAKRCRTHFICRRLEYHPERSDPAQRFITKEWNVFKLEDFVAGFAGGREAGNGDQGVALFTSPLWWYKAAKFETGLMIAGEVTATTVTHPLAAQASSVLPQLYLANEDADGSSSKPRPGDRLTMHTSGDNSERITIEPADIFLQARQFQERLAAGLDPGPYFGDQNPGWVHSYLEHETSRANPAYQAFMQWYFTFPRLFITLQGIEEAADVPTSLMHTAIWMDKTKIRMIEQATDDILPKIGVADSSGREMVIWDLSLRLLFFMMHPGIDRMAEASEHIVHLLEHHKQHLADHHSIHVNEPWRDGCYIELYVCYAISRTVAKCFDLKTKDLLETLAECIETQTTTEKDRYTFASFNGLVVLRCCLVLVLHELKLEVEKQVKLTEWAAKYLRPRRYLRKHLSLETVLKLRCHDQSNHPVTRALGENWFENFEDRPISSREWKIKVKTQCEACGLSEHQLVGPTLKYCMRCRSAAYCSKECQRKHWPSHKLRCKLFANDGDKGGTNVKESENCDDGTLVARVKSWNTARPRSNKQRNLICALGIHRDSSRPDTHVLFEEVGLLFKVSLPPATAPSSPPGDLLQDCTPLVIKCGVYRLDDLFAFITAKTDGDLAERMKKELRTACATRYAYSGADFAETNHSEIDPVYHLLTFTWISCLDFWLTTCEDVRQSHVSSVEYDPRWREKINSSGIPAPGRPTLRGIYDQEFCFTGSK</sequence>
<dbReference type="Pfam" id="PF01753">
    <property type="entry name" value="zf-MYND"/>
    <property type="match status" value="2"/>
</dbReference>
<feature type="domain" description="MYND-type" evidence="6">
    <location>
        <begin position="897"/>
        <end position="940"/>
    </location>
</feature>
<dbReference type="EMBL" id="RWJN01000487">
    <property type="protein sequence ID" value="TCD61255.1"/>
    <property type="molecule type" value="Genomic_DNA"/>
</dbReference>
<dbReference type="PANTHER" id="PTHR10237:SF14">
    <property type="entry name" value="MYND-TYPE DOMAIN-CONTAINING PROTEIN"/>
    <property type="match status" value="1"/>
</dbReference>
<gene>
    <name evidence="7" type="ORF">EIP91_008704</name>
</gene>
<keyword evidence="2 4" id="KW-0863">Zinc-finger</keyword>
<proteinExistence type="predicted"/>
<dbReference type="PANTHER" id="PTHR10237">
    <property type="entry name" value="DEFORMED EPIDERMAL AUTOREGULATORY FACTOR 1 HOMOLOG SUPPRESSIN"/>
    <property type="match status" value="1"/>
</dbReference>
<dbReference type="AlphaFoldDB" id="A0A4R0R829"/>
<dbReference type="PROSITE" id="PS50865">
    <property type="entry name" value="ZF_MYND_2"/>
    <property type="match status" value="2"/>
</dbReference>
<accession>A0A4R0R829</accession>
<evidence type="ECO:0000256" key="4">
    <source>
        <dbReference type="PROSITE-ProRule" id="PRU00134"/>
    </source>
</evidence>
<dbReference type="STRING" id="92696.A0A4R0R829"/>
<dbReference type="GO" id="GO:0008270">
    <property type="term" value="F:zinc ion binding"/>
    <property type="evidence" value="ECO:0007669"/>
    <property type="project" value="UniProtKB-KW"/>
</dbReference>
<dbReference type="SUPFAM" id="SSF144232">
    <property type="entry name" value="HIT/MYND zinc finger-like"/>
    <property type="match status" value="2"/>
</dbReference>
<protein>
    <recommendedName>
        <fullName evidence="6">MYND-type domain-containing protein</fullName>
    </recommendedName>
</protein>
<comment type="caution">
    <text evidence="7">The sequence shown here is derived from an EMBL/GenBank/DDBJ whole genome shotgun (WGS) entry which is preliminary data.</text>
</comment>
<dbReference type="PROSITE" id="PS01360">
    <property type="entry name" value="ZF_MYND_1"/>
    <property type="match status" value="2"/>
</dbReference>
<dbReference type="Gene3D" id="6.10.140.2220">
    <property type="match status" value="2"/>
</dbReference>
<keyword evidence="8" id="KW-1185">Reference proteome</keyword>
<dbReference type="Proteomes" id="UP000292702">
    <property type="component" value="Unassembled WGS sequence"/>
</dbReference>
<evidence type="ECO:0000313" key="7">
    <source>
        <dbReference type="EMBL" id="TCD61255.1"/>
    </source>
</evidence>
<evidence type="ECO:0000259" key="6">
    <source>
        <dbReference type="PROSITE" id="PS50865"/>
    </source>
</evidence>
<feature type="region of interest" description="Disordered" evidence="5">
    <location>
        <begin position="556"/>
        <end position="579"/>
    </location>
</feature>
<reference evidence="7 8" key="1">
    <citation type="submission" date="2018-11" db="EMBL/GenBank/DDBJ databases">
        <title>Genome assembly of Steccherinum ochraceum LE-BIN_3174, the white-rot fungus of the Steccherinaceae family (The Residual Polyporoid clade, Polyporales, Basidiomycota).</title>
        <authorList>
            <person name="Fedorova T.V."/>
            <person name="Glazunova O.A."/>
            <person name="Landesman E.O."/>
            <person name="Moiseenko K.V."/>
            <person name="Psurtseva N.V."/>
            <person name="Savinova O.S."/>
            <person name="Shakhova N.V."/>
            <person name="Tyazhelova T.V."/>
            <person name="Vasina D.V."/>
        </authorList>
    </citation>
    <scope>NUCLEOTIDE SEQUENCE [LARGE SCALE GENOMIC DNA]</scope>
    <source>
        <strain evidence="7 8">LE-BIN_3174</strain>
    </source>
</reference>
<evidence type="ECO:0000256" key="2">
    <source>
        <dbReference type="ARBA" id="ARBA00022771"/>
    </source>
</evidence>
<evidence type="ECO:0000256" key="3">
    <source>
        <dbReference type="ARBA" id="ARBA00022833"/>
    </source>
</evidence>
<evidence type="ECO:0000313" key="8">
    <source>
        <dbReference type="Proteomes" id="UP000292702"/>
    </source>
</evidence>
<organism evidence="7 8">
    <name type="scientific">Steccherinum ochraceum</name>
    <dbReference type="NCBI Taxonomy" id="92696"/>
    <lineage>
        <taxon>Eukaryota</taxon>
        <taxon>Fungi</taxon>
        <taxon>Dikarya</taxon>
        <taxon>Basidiomycota</taxon>
        <taxon>Agaricomycotina</taxon>
        <taxon>Agaricomycetes</taxon>
        <taxon>Polyporales</taxon>
        <taxon>Steccherinaceae</taxon>
        <taxon>Steccherinum</taxon>
    </lineage>
</organism>
<dbReference type="InterPro" id="IPR024119">
    <property type="entry name" value="TF_DEAF-1"/>
</dbReference>
<evidence type="ECO:0000256" key="5">
    <source>
        <dbReference type="SAM" id="MobiDB-lite"/>
    </source>
</evidence>
<keyword evidence="1" id="KW-0479">Metal-binding</keyword>
<dbReference type="GO" id="GO:0000981">
    <property type="term" value="F:DNA-binding transcription factor activity, RNA polymerase II-specific"/>
    <property type="evidence" value="ECO:0007669"/>
    <property type="project" value="TreeGrafter"/>
</dbReference>
<name>A0A4R0R829_9APHY</name>
<dbReference type="OrthoDB" id="432970at2759"/>
<keyword evidence="3" id="KW-0862">Zinc</keyword>
<evidence type="ECO:0000256" key="1">
    <source>
        <dbReference type="ARBA" id="ARBA00022723"/>
    </source>
</evidence>
<dbReference type="InterPro" id="IPR002893">
    <property type="entry name" value="Znf_MYND"/>
</dbReference>
<feature type="domain" description="MYND-type" evidence="6">
    <location>
        <begin position="359"/>
        <end position="401"/>
    </location>
</feature>